<reference evidence="1 2" key="1">
    <citation type="journal article" date="2014" name="ISME J.">
        <title>Adaptation of an abundant Roseobacter RCA organism to pelagic systems revealed by genomic and transcriptomic analyses.</title>
        <authorList>
            <person name="Voget S."/>
            <person name="Wemheuer B."/>
            <person name="Brinkhoff T."/>
            <person name="Vollmers J."/>
            <person name="Dietrich S."/>
            <person name="Giebel H.A."/>
            <person name="Beardsley C."/>
            <person name="Sardemann C."/>
            <person name="Bakenhus I."/>
            <person name="Billerbeck S."/>
            <person name="Daniel R."/>
            <person name="Simon M."/>
        </authorList>
    </citation>
    <scope>NUCLEOTIDE SEQUENCE [LARGE SCALE GENOMIC DNA]</scope>
    <source>
        <strain evidence="1 2">RCA23</strain>
    </source>
</reference>
<accession>A0AAN0VJJ7</accession>
<evidence type="ECO:0000313" key="1">
    <source>
        <dbReference type="EMBL" id="AII88194.1"/>
    </source>
</evidence>
<dbReference type="Proteomes" id="UP000028680">
    <property type="component" value="Chromosome"/>
</dbReference>
<keyword evidence="2" id="KW-1185">Reference proteome</keyword>
<dbReference type="AlphaFoldDB" id="A0AAN0VJJ7"/>
<name>A0AAN0VJJ7_9RHOB</name>
<sequence length="131" mass="14724">MLFYNTHIGVFRMLTKDNVKIGLKTRFGPDWPGVRCGARTKAGGACQRPAVKLTGRCTRHGGKSTGPRTQAGKDKIAALHTTHGRFTKEKRQAAKKRAEVGRAVRSEIKQIEKSLVEQGILDRNWRKDWKL</sequence>
<proteinExistence type="predicted"/>
<dbReference type="KEGG" id="ptp:RCA23_c26780"/>
<evidence type="ECO:0000313" key="2">
    <source>
        <dbReference type="Proteomes" id="UP000028680"/>
    </source>
</evidence>
<dbReference type="NCBIfam" id="NF041373">
    <property type="entry name" value="HGG_STG"/>
    <property type="match status" value="1"/>
</dbReference>
<protein>
    <submittedName>
        <fullName evidence="1">Uncharacterized protein</fullName>
    </submittedName>
</protein>
<dbReference type="EMBL" id="CP003984">
    <property type="protein sequence ID" value="AII88194.1"/>
    <property type="molecule type" value="Genomic_DNA"/>
</dbReference>
<dbReference type="InterPro" id="IPR047675">
    <property type="entry name" value="Putative_zinc-bd"/>
</dbReference>
<gene>
    <name evidence="1" type="ORF">RCA23_c26780</name>
</gene>
<organism evidence="1 2">
    <name type="scientific">Planktomarina temperata RCA23</name>
    <dbReference type="NCBI Taxonomy" id="666509"/>
    <lineage>
        <taxon>Bacteria</taxon>
        <taxon>Pseudomonadati</taxon>
        <taxon>Pseudomonadota</taxon>
        <taxon>Alphaproteobacteria</taxon>
        <taxon>Rhodobacterales</taxon>
        <taxon>Paracoccaceae</taxon>
        <taxon>Planktomarina</taxon>
    </lineage>
</organism>